<protein>
    <submittedName>
        <fullName evidence="2">Saccharopine dehydrogenase NADP-binding domain-containing protein</fullName>
    </submittedName>
</protein>
<gene>
    <name evidence="2" type="ORF">M0G41_06985</name>
</gene>
<dbReference type="EMBL" id="JALNMH010000005">
    <property type="protein sequence ID" value="MCK7593410.1"/>
    <property type="molecule type" value="Genomic_DNA"/>
</dbReference>
<dbReference type="InterPro" id="IPR036291">
    <property type="entry name" value="NAD(P)-bd_dom_sf"/>
</dbReference>
<dbReference type="PANTHER" id="PTHR12286:SF5">
    <property type="entry name" value="SACCHAROPINE DEHYDROGENASE-LIKE OXIDOREDUCTASE"/>
    <property type="match status" value="1"/>
</dbReference>
<organism evidence="2 3">
    <name type="scientific">Pseudomarimonas salicorniae</name>
    <dbReference type="NCBI Taxonomy" id="2933270"/>
    <lineage>
        <taxon>Bacteria</taxon>
        <taxon>Pseudomonadati</taxon>
        <taxon>Pseudomonadota</taxon>
        <taxon>Gammaproteobacteria</taxon>
        <taxon>Lysobacterales</taxon>
        <taxon>Lysobacteraceae</taxon>
        <taxon>Pseudomarimonas</taxon>
    </lineage>
</organism>
<reference evidence="2" key="1">
    <citation type="submission" date="2022-04" db="EMBL/GenBank/DDBJ databases">
        <title>Lysobacter sp. CAU 1642 isolated from sea sand.</title>
        <authorList>
            <person name="Kim W."/>
        </authorList>
    </citation>
    <scope>NUCLEOTIDE SEQUENCE</scope>
    <source>
        <strain evidence="2">CAU 1642</strain>
    </source>
</reference>
<comment type="caution">
    <text evidence="2">The sequence shown here is derived from an EMBL/GenBank/DDBJ whole genome shotgun (WGS) entry which is preliminary data.</text>
</comment>
<dbReference type="RefSeq" id="WP_248206933.1">
    <property type="nucleotide sequence ID" value="NZ_JALNMH010000005.1"/>
</dbReference>
<accession>A0ABT0GFU3</accession>
<dbReference type="Gene3D" id="3.40.50.720">
    <property type="entry name" value="NAD(P)-binding Rossmann-like Domain"/>
    <property type="match status" value="1"/>
</dbReference>
<dbReference type="InterPro" id="IPR005097">
    <property type="entry name" value="Sacchrp_dh_NADP-bd"/>
</dbReference>
<dbReference type="PANTHER" id="PTHR12286">
    <property type="entry name" value="SACCHAROPINE DEHYDROGENASE-LIKE OXIDOREDUCTASE"/>
    <property type="match status" value="1"/>
</dbReference>
<keyword evidence="3" id="KW-1185">Reference proteome</keyword>
<feature type="domain" description="Saccharopine dehydrogenase NADP binding" evidence="1">
    <location>
        <begin position="8"/>
        <end position="138"/>
    </location>
</feature>
<name>A0ABT0GFU3_9GAMM</name>
<dbReference type="InterPro" id="IPR051276">
    <property type="entry name" value="Saccharopine_DH-like_oxidrdct"/>
</dbReference>
<evidence type="ECO:0000313" key="3">
    <source>
        <dbReference type="Proteomes" id="UP001431449"/>
    </source>
</evidence>
<evidence type="ECO:0000313" key="2">
    <source>
        <dbReference type="EMBL" id="MCK7593410.1"/>
    </source>
</evidence>
<dbReference type="SUPFAM" id="SSF51735">
    <property type="entry name" value="NAD(P)-binding Rossmann-fold domains"/>
    <property type="match status" value="1"/>
</dbReference>
<dbReference type="Pfam" id="PF03435">
    <property type="entry name" value="Sacchrp_dh_NADP"/>
    <property type="match status" value="1"/>
</dbReference>
<dbReference type="Proteomes" id="UP001431449">
    <property type="component" value="Unassembled WGS sequence"/>
</dbReference>
<proteinExistence type="predicted"/>
<evidence type="ECO:0000259" key="1">
    <source>
        <dbReference type="Pfam" id="PF03435"/>
    </source>
</evidence>
<sequence>MSRPAHDIIVFGATSFVGQILCRTLLRRFGAEGPPRWAMAGRSQDKLEALRESLGKGAAGVPLIVADAADEPALRAMCGQARVIVSTVGPYALYGEPLVKACAESGTDYCDLTGEVQWIRRMIERYEDAAKKSGARIVHCCGFDSIPSDLGVWFLQRESRQRFDAPCTRVKMRVRAMRGGFSGGTVASLMNVVKEVGRDPSLRKELANPYSLCPKGHPNKTRQPQVKGPAFDEDFDAWTAPFVMGAINTRIVQRSNALSGLSYGKTFAYDEAVLTGRGLSGRVKAAGMAGGLGGFMVAAAIKPSRWVLERFVVPKPGEGPTPEQQEKGFFDMRFHGTTEQGRSLRAKVTGDRDPGYGSTAKMLCEAAACLAEDLPRDAAGGFWTPSTLMGEALLSRLQQHAGLEFAVLD</sequence>